<accession>A0ABD6DJ02</accession>
<gene>
    <name evidence="2" type="ORF">ACFSBL_10010</name>
</gene>
<dbReference type="AlphaFoldDB" id="A0ABD6DJ02"/>
<sequence>MTSSGFSGGLEVSGNETRTKEQMVTTETNSAICGWQDTTTGGPCQNPVSDPDDHCYLHGPDGNVPDGHGAPKGNPGGKPGKSGPPGNSNAEGNSGNPDAAPPDGNANAMKHGLHMTAERLLEVMNDQQREAVKGTFLEYREKCMNDRQALKIAILDVMETDLMRKLIDGDQETTIYTDEGQPVDVFADKMVQALQGYRREIRLGLHYEGNSAQHNSGAASGHDNLDALVKDGKANMD</sequence>
<evidence type="ECO:0008006" key="4">
    <source>
        <dbReference type="Google" id="ProtNLM"/>
    </source>
</evidence>
<feature type="region of interest" description="Disordered" evidence="1">
    <location>
        <begin position="1"/>
        <end position="109"/>
    </location>
</feature>
<proteinExistence type="predicted"/>
<evidence type="ECO:0000256" key="1">
    <source>
        <dbReference type="SAM" id="MobiDB-lite"/>
    </source>
</evidence>
<comment type="caution">
    <text evidence="2">The sequence shown here is derived from an EMBL/GenBank/DDBJ whole genome shotgun (WGS) entry which is preliminary data.</text>
</comment>
<dbReference type="EMBL" id="JBHUDO010000002">
    <property type="protein sequence ID" value="MFD1646016.1"/>
    <property type="molecule type" value="Genomic_DNA"/>
</dbReference>
<dbReference type="Proteomes" id="UP001597034">
    <property type="component" value="Unassembled WGS sequence"/>
</dbReference>
<name>A0ABD6DJ02_9EURY</name>
<reference evidence="2 3" key="1">
    <citation type="journal article" date="2019" name="Int. J. Syst. Evol. Microbiol.">
        <title>The Global Catalogue of Microorganisms (GCM) 10K type strain sequencing project: providing services to taxonomists for standard genome sequencing and annotation.</title>
        <authorList>
            <consortium name="The Broad Institute Genomics Platform"/>
            <consortium name="The Broad Institute Genome Sequencing Center for Infectious Disease"/>
            <person name="Wu L."/>
            <person name="Ma J."/>
        </authorList>
    </citation>
    <scope>NUCLEOTIDE SEQUENCE [LARGE SCALE GENOMIC DNA]</scope>
    <source>
        <strain evidence="2 3">CGMCC 1.10390</strain>
    </source>
</reference>
<evidence type="ECO:0000313" key="2">
    <source>
        <dbReference type="EMBL" id="MFD1646016.1"/>
    </source>
</evidence>
<protein>
    <recommendedName>
        <fullName evidence="4">Terminase small subunit</fullName>
    </recommendedName>
</protein>
<evidence type="ECO:0000313" key="3">
    <source>
        <dbReference type="Proteomes" id="UP001597034"/>
    </source>
</evidence>
<keyword evidence="3" id="KW-1185">Reference proteome</keyword>
<feature type="compositionally biased region" description="Polar residues" evidence="1">
    <location>
        <begin position="22"/>
        <end position="48"/>
    </location>
</feature>
<feature type="compositionally biased region" description="Low complexity" evidence="1">
    <location>
        <begin position="84"/>
        <end position="108"/>
    </location>
</feature>
<organism evidence="2 3">
    <name type="scientific">Haloarchaeobius litoreus</name>
    <dbReference type="NCBI Taxonomy" id="755306"/>
    <lineage>
        <taxon>Archaea</taxon>
        <taxon>Methanobacteriati</taxon>
        <taxon>Methanobacteriota</taxon>
        <taxon>Stenosarchaea group</taxon>
        <taxon>Halobacteria</taxon>
        <taxon>Halobacteriales</taxon>
        <taxon>Halorubellaceae</taxon>
        <taxon>Haloarchaeobius</taxon>
    </lineage>
</organism>